<accession>A0A7L5E9D6</accession>
<dbReference type="InterPro" id="IPR001173">
    <property type="entry name" value="Glyco_trans_2-like"/>
</dbReference>
<name>A0A7L5E9D6_9SPHI</name>
<keyword evidence="4" id="KW-1133">Transmembrane helix</keyword>
<evidence type="ECO:0000256" key="4">
    <source>
        <dbReference type="SAM" id="Phobius"/>
    </source>
</evidence>
<evidence type="ECO:0000259" key="5">
    <source>
        <dbReference type="Pfam" id="PF00535"/>
    </source>
</evidence>
<keyword evidence="4" id="KW-0472">Membrane</keyword>
<keyword evidence="4" id="KW-0812">Transmembrane</keyword>
<feature type="transmembrane region" description="Helical" evidence="4">
    <location>
        <begin position="264"/>
        <end position="285"/>
    </location>
</feature>
<feature type="domain" description="Glycosyltransferase 2-like" evidence="5">
    <location>
        <begin position="27"/>
        <end position="168"/>
    </location>
</feature>
<dbReference type="PANTHER" id="PTHR43630:SF1">
    <property type="entry name" value="POLY-BETA-1,6-N-ACETYL-D-GLUCOSAMINE SYNTHASE"/>
    <property type="match status" value="1"/>
</dbReference>
<evidence type="ECO:0000256" key="3">
    <source>
        <dbReference type="ARBA" id="ARBA00022679"/>
    </source>
</evidence>
<evidence type="ECO:0000256" key="1">
    <source>
        <dbReference type="ARBA" id="ARBA00006739"/>
    </source>
</evidence>
<feature type="transmembrane region" description="Helical" evidence="4">
    <location>
        <begin position="291"/>
        <end position="308"/>
    </location>
</feature>
<dbReference type="SUPFAM" id="SSF53448">
    <property type="entry name" value="Nucleotide-diphospho-sugar transferases"/>
    <property type="match status" value="1"/>
</dbReference>
<dbReference type="PANTHER" id="PTHR43630">
    <property type="entry name" value="POLY-BETA-1,6-N-ACETYL-D-GLUCOSAMINE SYNTHASE"/>
    <property type="match status" value="1"/>
</dbReference>
<gene>
    <name evidence="6" type="ORF">HH214_17250</name>
</gene>
<dbReference type="RefSeq" id="WP_169609712.1">
    <property type="nucleotide sequence ID" value="NZ_CP051682.1"/>
</dbReference>
<dbReference type="InterPro" id="IPR029044">
    <property type="entry name" value="Nucleotide-diphossugar_trans"/>
</dbReference>
<dbReference type="Gene3D" id="3.90.550.10">
    <property type="entry name" value="Spore Coat Polysaccharide Biosynthesis Protein SpsA, Chain A"/>
    <property type="match status" value="1"/>
</dbReference>
<dbReference type="EMBL" id="CP051682">
    <property type="protein sequence ID" value="QJD97493.1"/>
    <property type="molecule type" value="Genomic_DNA"/>
</dbReference>
<dbReference type="AlphaFoldDB" id="A0A7L5E9D6"/>
<feature type="transmembrane region" description="Helical" evidence="4">
    <location>
        <begin position="320"/>
        <end position="345"/>
    </location>
</feature>
<evidence type="ECO:0000313" key="7">
    <source>
        <dbReference type="Proteomes" id="UP000503278"/>
    </source>
</evidence>
<proteinExistence type="inferred from homology"/>
<protein>
    <submittedName>
        <fullName evidence="6">Glycosyltransferase</fullName>
    </submittedName>
</protein>
<reference evidence="6 7" key="1">
    <citation type="submission" date="2020-04" db="EMBL/GenBank/DDBJ databases">
        <title>Genome sequencing of novel species.</title>
        <authorList>
            <person name="Heo J."/>
            <person name="Kim S.-J."/>
            <person name="Kim J.-S."/>
            <person name="Hong S.-B."/>
            <person name="Kwon S.-W."/>
        </authorList>
    </citation>
    <scope>NUCLEOTIDE SEQUENCE [LARGE SCALE GENOMIC DNA]</scope>
    <source>
        <strain evidence="6 7">F39-2</strain>
    </source>
</reference>
<evidence type="ECO:0000256" key="2">
    <source>
        <dbReference type="ARBA" id="ARBA00022676"/>
    </source>
</evidence>
<keyword evidence="2" id="KW-0328">Glycosyltransferase</keyword>
<dbReference type="Proteomes" id="UP000503278">
    <property type="component" value="Chromosome"/>
</dbReference>
<evidence type="ECO:0000313" key="6">
    <source>
        <dbReference type="EMBL" id="QJD97493.1"/>
    </source>
</evidence>
<organism evidence="6 7">
    <name type="scientific">Mucilaginibacter robiniae</name>
    <dbReference type="NCBI Taxonomy" id="2728022"/>
    <lineage>
        <taxon>Bacteria</taxon>
        <taxon>Pseudomonadati</taxon>
        <taxon>Bacteroidota</taxon>
        <taxon>Sphingobacteriia</taxon>
        <taxon>Sphingobacteriales</taxon>
        <taxon>Sphingobacteriaceae</taxon>
        <taxon>Mucilaginibacter</taxon>
    </lineage>
</organism>
<keyword evidence="7" id="KW-1185">Reference proteome</keyword>
<dbReference type="KEGG" id="mrob:HH214_17250"/>
<keyword evidence="3 6" id="KW-0808">Transferase</keyword>
<sequence>MGFLLLRQRRIAAYRLPEVEPNSLPISVIISARNEAENLQRYLPTILEQLYPTFEVVVVNDCSVDDSHNVLLHFSEKYPHLKLVTVTEHRKFKTGKKFALTMGIKAARYEHLLFTDADCEPASENWITLMAQNFTGTTEIVLGYSPYRKTAGFLNAFIRFETLRTAINYLSAALGRKAYMGIGRNLAYTKSLFFKRKGFASHLHVLSGDDDLFVNQNATADNTVIEIHPGAFTYSEAKSTFSSYFRQKKRHMGVGGLYKARHKWLLSLDAVSGFLFYILLVLSLYYRLQPLVLGSVYVLKLLVQWIVFRKAAHKLGNASLLWFLPFWDLIYYVYLNVFGLIGTFIKTTRWK</sequence>
<comment type="similarity">
    <text evidence="1">Belongs to the glycosyltransferase 2 family.</text>
</comment>
<dbReference type="GO" id="GO:0016757">
    <property type="term" value="F:glycosyltransferase activity"/>
    <property type="evidence" value="ECO:0007669"/>
    <property type="project" value="UniProtKB-KW"/>
</dbReference>
<dbReference type="Pfam" id="PF00535">
    <property type="entry name" value="Glycos_transf_2"/>
    <property type="match status" value="1"/>
</dbReference>